<organism evidence="1 2">
    <name type="scientific">Thiohalocapsa marina</name>
    <dbReference type="NCBI Taxonomy" id="424902"/>
    <lineage>
        <taxon>Bacteria</taxon>
        <taxon>Pseudomonadati</taxon>
        <taxon>Pseudomonadota</taxon>
        <taxon>Gammaproteobacteria</taxon>
        <taxon>Chromatiales</taxon>
        <taxon>Chromatiaceae</taxon>
        <taxon>Thiohalocapsa</taxon>
    </lineage>
</organism>
<name>A0A5M8FBX8_9GAMM</name>
<comment type="caution">
    <text evidence="1">The sequence shown here is derived from an EMBL/GenBank/DDBJ whole genome shotgun (WGS) entry which is preliminary data.</text>
</comment>
<protein>
    <submittedName>
        <fullName evidence="1">Uncharacterized protein</fullName>
    </submittedName>
</protein>
<keyword evidence="2" id="KW-1185">Reference proteome</keyword>
<reference evidence="1 2" key="1">
    <citation type="submission" date="2019-09" db="EMBL/GenBank/DDBJ databases">
        <title>Whole-genome sequence of the purple sulfur bacterium Thiohalocapsa marina DSM 19078.</title>
        <authorList>
            <person name="Kyndt J.A."/>
            <person name="Meyer T.E."/>
        </authorList>
    </citation>
    <scope>NUCLEOTIDE SEQUENCE [LARGE SCALE GENOMIC DNA]</scope>
    <source>
        <strain evidence="1 2">DSM 19078</strain>
    </source>
</reference>
<proteinExistence type="predicted"/>
<evidence type="ECO:0000313" key="2">
    <source>
        <dbReference type="Proteomes" id="UP000322981"/>
    </source>
</evidence>
<evidence type="ECO:0000313" key="1">
    <source>
        <dbReference type="EMBL" id="KAA6181844.1"/>
    </source>
</evidence>
<dbReference type="EMBL" id="VWXX01000060">
    <property type="protein sequence ID" value="KAA6181844.1"/>
    <property type="molecule type" value="Genomic_DNA"/>
</dbReference>
<dbReference type="Proteomes" id="UP000322981">
    <property type="component" value="Unassembled WGS sequence"/>
</dbReference>
<dbReference type="AlphaFoldDB" id="A0A5M8FBX8"/>
<dbReference type="RefSeq" id="WP_150094930.1">
    <property type="nucleotide sequence ID" value="NZ_VWXX01000060.1"/>
</dbReference>
<sequence>MRLDPIKTLLHPIESTKRRCNGSLQIPFLPQPLVEHSFGLKPQTGRCPTVAAIKVGNILSAQLRFDFWRFHQSAQS</sequence>
<gene>
    <name evidence="1" type="ORF">F2Q65_18785</name>
</gene>
<accession>A0A5M8FBX8</accession>